<comment type="caution">
    <text evidence="1">The sequence shown here is derived from an EMBL/GenBank/DDBJ whole genome shotgun (WGS) entry which is preliminary data.</text>
</comment>
<dbReference type="AlphaFoldDB" id="A0A3M4KC69"/>
<dbReference type="Proteomes" id="UP000273140">
    <property type="component" value="Unassembled WGS sequence"/>
</dbReference>
<accession>A0A3M4KC69</accession>
<dbReference type="EMBL" id="RBRB01000339">
    <property type="protein sequence ID" value="RMQ26908.1"/>
    <property type="molecule type" value="Genomic_DNA"/>
</dbReference>
<gene>
    <name evidence="1" type="ORF">ALQ07_200085</name>
</gene>
<protein>
    <submittedName>
        <fullName evidence="1">Uncharacterized protein</fullName>
    </submittedName>
</protein>
<sequence length="89" mass="9987">MRQRSALYINLVELAREEAGATPQTGRLDQRLREQAHSHKNLYCAFTQRFCEVSWVCSRLKSPFRLSAPYFDGTKVGKTPGSVSGPTSP</sequence>
<name>A0A3M4KC69_PSESF</name>
<reference evidence="1 2" key="1">
    <citation type="submission" date="2018-08" db="EMBL/GenBank/DDBJ databases">
        <title>Recombination of ecologically and evolutionarily significant loci maintains genetic cohesion in the Pseudomonas syringae species complex.</title>
        <authorList>
            <person name="Dillon M."/>
            <person name="Thakur S."/>
            <person name="Almeida R.N.D."/>
            <person name="Weir B.S."/>
            <person name="Guttman D.S."/>
        </authorList>
    </citation>
    <scope>NUCLEOTIDE SEQUENCE [LARGE SCALE GENOMIC DNA]</scope>
    <source>
        <strain evidence="1 2">ICMP 19074</strain>
    </source>
</reference>
<organism evidence="1 2">
    <name type="scientific">Pseudomonas syringae pv. actinidiae</name>
    <dbReference type="NCBI Taxonomy" id="103796"/>
    <lineage>
        <taxon>Bacteria</taxon>
        <taxon>Pseudomonadati</taxon>
        <taxon>Pseudomonadota</taxon>
        <taxon>Gammaproteobacteria</taxon>
        <taxon>Pseudomonadales</taxon>
        <taxon>Pseudomonadaceae</taxon>
        <taxon>Pseudomonas</taxon>
        <taxon>Pseudomonas syringae</taxon>
    </lineage>
</organism>
<proteinExistence type="predicted"/>
<evidence type="ECO:0000313" key="1">
    <source>
        <dbReference type="EMBL" id="RMQ26908.1"/>
    </source>
</evidence>
<evidence type="ECO:0000313" key="2">
    <source>
        <dbReference type="Proteomes" id="UP000273140"/>
    </source>
</evidence>